<evidence type="ECO:0000256" key="3">
    <source>
        <dbReference type="ARBA" id="ARBA00022833"/>
    </source>
</evidence>
<dbReference type="InterPro" id="IPR011993">
    <property type="entry name" value="PH-like_dom_sf"/>
</dbReference>
<name>A0A819FFB5_9BILA</name>
<dbReference type="InterPro" id="IPR011011">
    <property type="entry name" value="Znf_FYVE_PHD"/>
</dbReference>
<dbReference type="PROSITE" id="PS50003">
    <property type="entry name" value="PH_DOMAIN"/>
    <property type="match status" value="1"/>
</dbReference>
<dbReference type="GO" id="GO:0005769">
    <property type="term" value="C:early endosome"/>
    <property type="evidence" value="ECO:0007669"/>
    <property type="project" value="TreeGrafter"/>
</dbReference>
<comment type="caution">
    <text evidence="9">The sequence shown here is derived from an EMBL/GenBank/DDBJ whole genome shotgun (WGS) entry which is preliminary data.</text>
</comment>
<dbReference type="SUPFAM" id="SSF57903">
    <property type="entry name" value="FYVE/PHD zinc finger"/>
    <property type="match status" value="1"/>
</dbReference>
<dbReference type="InterPro" id="IPR011333">
    <property type="entry name" value="SKP1/BTB/POZ_sf"/>
</dbReference>
<dbReference type="CDD" id="cd15717">
    <property type="entry name" value="FYVE_PKHF"/>
    <property type="match status" value="1"/>
</dbReference>
<dbReference type="GO" id="GO:0008270">
    <property type="term" value="F:zinc ion binding"/>
    <property type="evidence" value="ECO:0007669"/>
    <property type="project" value="UniProtKB-KW"/>
</dbReference>
<feature type="domain" description="BTB" evidence="7">
    <location>
        <begin position="278"/>
        <end position="342"/>
    </location>
</feature>
<evidence type="ECO:0000256" key="1">
    <source>
        <dbReference type="ARBA" id="ARBA00022723"/>
    </source>
</evidence>
<dbReference type="SMART" id="SM00225">
    <property type="entry name" value="BTB"/>
    <property type="match status" value="1"/>
</dbReference>
<evidence type="ECO:0000256" key="5">
    <source>
        <dbReference type="SAM" id="MobiDB-lite"/>
    </source>
</evidence>
<evidence type="ECO:0000256" key="2">
    <source>
        <dbReference type="ARBA" id="ARBA00022771"/>
    </source>
</evidence>
<dbReference type="Gene3D" id="3.30.710.10">
    <property type="entry name" value="Potassium Channel Kv1.1, Chain A"/>
    <property type="match status" value="1"/>
</dbReference>
<dbReference type="InterPro" id="IPR000210">
    <property type="entry name" value="BTB/POZ_dom"/>
</dbReference>
<dbReference type="GO" id="GO:0008333">
    <property type="term" value="P:endosome to lysosome transport"/>
    <property type="evidence" value="ECO:0007669"/>
    <property type="project" value="TreeGrafter"/>
</dbReference>
<reference evidence="9" key="1">
    <citation type="submission" date="2021-02" db="EMBL/GenBank/DDBJ databases">
        <authorList>
            <person name="Nowell W R."/>
        </authorList>
    </citation>
    <scope>NUCLEOTIDE SEQUENCE</scope>
</reference>
<proteinExistence type="predicted"/>
<dbReference type="SUPFAM" id="SSF50729">
    <property type="entry name" value="PH domain-like"/>
    <property type="match status" value="1"/>
</dbReference>
<dbReference type="Gene3D" id="2.30.29.30">
    <property type="entry name" value="Pleckstrin-homology domain (PH domain)/Phosphotyrosine-binding domain (PTB)"/>
    <property type="match status" value="1"/>
</dbReference>
<evidence type="ECO:0000259" key="8">
    <source>
        <dbReference type="PROSITE" id="PS50178"/>
    </source>
</evidence>
<keyword evidence="2 4" id="KW-0863">Zinc-finger</keyword>
<dbReference type="Proteomes" id="UP000663844">
    <property type="component" value="Unassembled WGS sequence"/>
</dbReference>
<dbReference type="InterPro" id="IPR013083">
    <property type="entry name" value="Znf_RING/FYVE/PHD"/>
</dbReference>
<dbReference type="PANTHER" id="PTHR46280">
    <property type="entry name" value="PLECKSTRIN HOMOLOGY DOMAIN-CONTAINING FAMILY F MEMBER 2-RELATED"/>
    <property type="match status" value="1"/>
</dbReference>
<dbReference type="EMBL" id="CAJOAZ010001847">
    <property type="protein sequence ID" value="CAF3864656.1"/>
    <property type="molecule type" value="Genomic_DNA"/>
</dbReference>
<evidence type="ECO:0000256" key="4">
    <source>
        <dbReference type="PROSITE-ProRule" id="PRU00091"/>
    </source>
</evidence>
<dbReference type="GO" id="GO:0035091">
    <property type="term" value="F:phosphatidylinositol binding"/>
    <property type="evidence" value="ECO:0007669"/>
    <property type="project" value="TreeGrafter"/>
</dbReference>
<keyword evidence="1" id="KW-0479">Metal-binding</keyword>
<evidence type="ECO:0000259" key="7">
    <source>
        <dbReference type="PROSITE" id="PS50097"/>
    </source>
</evidence>
<dbReference type="InterPro" id="IPR000306">
    <property type="entry name" value="Znf_FYVE"/>
</dbReference>
<dbReference type="PROSITE" id="PS50097">
    <property type="entry name" value="BTB"/>
    <property type="match status" value="1"/>
</dbReference>
<organism evidence="9 10">
    <name type="scientific">Adineta steineri</name>
    <dbReference type="NCBI Taxonomy" id="433720"/>
    <lineage>
        <taxon>Eukaryota</taxon>
        <taxon>Metazoa</taxon>
        <taxon>Spiralia</taxon>
        <taxon>Gnathifera</taxon>
        <taxon>Rotifera</taxon>
        <taxon>Eurotatoria</taxon>
        <taxon>Bdelloidea</taxon>
        <taxon>Adinetida</taxon>
        <taxon>Adinetidae</taxon>
        <taxon>Adineta</taxon>
    </lineage>
</organism>
<dbReference type="PROSITE" id="PS50178">
    <property type="entry name" value="ZF_FYVE"/>
    <property type="match status" value="1"/>
</dbReference>
<keyword evidence="3" id="KW-0862">Zinc</keyword>
<dbReference type="Gene3D" id="3.30.40.10">
    <property type="entry name" value="Zinc/RING finger domain, C3HC4 (zinc finger)"/>
    <property type="match status" value="1"/>
</dbReference>
<accession>A0A819FFB5</accession>
<dbReference type="Pfam" id="PF01363">
    <property type="entry name" value="FYVE"/>
    <property type="match status" value="1"/>
</dbReference>
<dbReference type="InterPro" id="IPR017455">
    <property type="entry name" value="Znf_FYVE-rel"/>
</dbReference>
<dbReference type="InterPro" id="IPR051765">
    <property type="entry name" value="PH_domain-containing_F"/>
</dbReference>
<dbReference type="InterPro" id="IPR001849">
    <property type="entry name" value="PH_domain"/>
</dbReference>
<dbReference type="SMART" id="SM00064">
    <property type="entry name" value="FYVE"/>
    <property type="match status" value="1"/>
</dbReference>
<dbReference type="SMART" id="SM00233">
    <property type="entry name" value="PH"/>
    <property type="match status" value="1"/>
</dbReference>
<protein>
    <submittedName>
        <fullName evidence="9">Uncharacterized protein</fullName>
    </submittedName>
</protein>
<evidence type="ECO:0000313" key="9">
    <source>
        <dbReference type="EMBL" id="CAF3864656.1"/>
    </source>
</evidence>
<dbReference type="PANTHER" id="PTHR46280:SF3">
    <property type="entry name" value="PLECKSTRIN HOMOLOGY DOMAIN-CONTAINING FAMILY F MEMBER 1 HOMOLOG"/>
    <property type="match status" value="1"/>
</dbReference>
<dbReference type="SUPFAM" id="SSF54695">
    <property type="entry name" value="POZ domain"/>
    <property type="match status" value="1"/>
</dbReference>
<evidence type="ECO:0000259" key="6">
    <source>
        <dbReference type="PROSITE" id="PS50003"/>
    </source>
</evidence>
<evidence type="ECO:0000313" key="10">
    <source>
        <dbReference type="Proteomes" id="UP000663844"/>
    </source>
</evidence>
<dbReference type="Pfam" id="PF00169">
    <property type="entry name" value="PH"/>
    <property type="match status" value="1"/>
</dbReference>
<dbReference type="GO" id="GO:0007032">
    <property type="term" value="P:endosome organization"/>
    <property type="evidence" value="ECO:0007669"/>
    <property type="project" value="TreeGrafter"/>
</dbReference>
<gene>
    <name evidence="9" type="ORF">OXD698_LOCUS22014</name>
</gene>
<feature type="domain" description="PH" evidence="6">
    <location>
        <begin position="52"/>
        <end position="148"/>
    </location>
</feature>
<sequence>MSSVNSNSVGRSPSLKEDGLAQLSRSAENAKRIKNVQDKFVNSQNLQKEGRALVGEGILMKVCRKKPKQRAFFLFNDILVYGRVVISGRRYSQQKIIPLNEIQIGAPIDSTENPYAWLISSPKKSFIVRANSDRERQEWLTHLDRCIRYASGGANTQHNAVAAHWIPDDKADTCMHCRTAKFSAYNRKHHCRNCGLVVCDGCSKKRFLISHLDAKPVRVCDSCYAKLNNNDSNDARLNQRDRPADSSDSDGDENPQYSPIPSYVLFMENYFHIPNEFSDVKISFKNENDTILYANKAILSEASPIIKAFLAIEPDSIFIIDEDDEQSIVTSTDVIDLLKFIYPQFTMKITEQNIIGLIHLSEKYLIETLRNECKKYVYTWLNDLELTTFDEKKEFVPRHILYKDGTRKHIASEISTLCVWLHEYSSRDENISSLILNILKHASTDDLERNEIFLQMTDREKTTIYKTISEYLEQQTIIDKDSSGTVHHKQSTSLMFASGDA</sequence>
<feature type="domain" description="FYVE-type" evidence="8">
    <location>
        <begin position="168"/>
        <end position="228"/>
    </location>
</feature>
<dbReference type="Pfam" id="PF00651">
    <property type="entry name" value="BTB"/>
    <property type="match status" value="1"/>
</dbReference>
<feature type="compositionally biased region" description="Basic and acidic residues" evidence="5">
    <location>
        <begin position="234"/>
        <end position="245"/>
    </location>
</feature>
<feature type="region of interest" description="Disordered" evidence="5">
    <location>
        <begin position="234"/>
        <end position="256"/>
    </location>
</feature>
<dbReference type="AlphaFoldDB" id="A0A819FFB5"/>